<dbReference type="Pfam" id="PF00331">
    <property type="entry name" value="Glyco_hydro_10"/>
    <property type="match status" value="1"/>
</dbReference>
<dbReference type="GO" id="GO:0045493">
    <property type="term" value="P:xylan catabolic process"/>
    <property type="evidence" value="ECO:0007669"/>
    <property type="project" value="UniProtKB-KW"/>
</dbReference>
<dbReference type="GO" id="GO:0031176">
    <property type="term" value="F:endo-1,4-beta-xylanase activity"/>
    <property type="evidence" value="ECO:0007669"/>
    <property type="project" value="UniProtKB-EC"/>
</dbReference>
<dbReference type="InterPro" id="IPR008979">
    <property type="entry name" value="Galactose-bd-like_sf"/>
</dbReference>
<sequence length="701" mass="78526">MNAHAITIIPLKSALNSSFLAVLFFALFGLEGILCAKTPVPAGGVSLLQDNPLSQSGIFWQGSHEGSPVASSELVQVDHPDFNQALRVTVSNPAGQYWNGAIQLSSNQAVSQGDTLFIRLFFRSIESKDESGVGFATVFPQGPAPDYNKYVTREVTAGTDWVEYLFPFEISEDQPAGSLSLQVGAGAGAKTQIWEVGGIEFLNYRDTQQVADLPISRPTYAGREPDAAWRTAAAERIEKYRKGDFSIQILDTDGSPISNADIEVEFQRHAYHFGSVIAAGELLGNSPDSETYREKFLELFNQSGPENDTKWGPWAGEWEPGFSQQQTLEALTWLKERDIYSRGHVLVWPSKRNLPNLMQSYLPEGDPASADPAAKQVVLDHIDDATSKTRFLVDEWDVLNEPYDNHYLMDAFGDQVMVDWFKQARANLPRRGLYINDYGIISAGGRDFAHQQHLEDVIEYLLLNDAPVTGIGMQGHFSSSPTSIELVYNIFERFHNAFPDLDIRITELDITTDDEDMQADYTRDILTIAFSHPATVGVQVWGFWEGRHWRPSAAMYTQDWREKPNATIWRQLTQETWWNDFAGTTNAKGQYSNRGFYGDYIATIQTSGDPIVLNFTLVADGPNHIVYQLGDLNNDSFDLSTNENTATIVENDGNELILEKSTDLENWTPTFKLKNHTPGAQYSFPIETDSRTFFRLVDETP</sequence>
<dbReference type="RefSeq" id="WP_200355856.1">
    <property type="nucleotide sequence ID" value="NZ_JAENIL010000020.1"/>
</dbReference>
<dbReference type="EC" id="3.2.1.8" evidence="9"/>
<keyword evidence="7 9" id="KW-0326">Glycosidase</keyword>
<evidence type="ECO:0000256" key="2">
    <source>
        <dbReference type="ARBA" id="ARBA00007495"/>
    </source>
</evidence>
<evidence type="ECO:0000256" key="9">
    <source>
        <dbReference type="RuleBase" id="RU361174"/>
    </source>
</evidence>
<gene>
    <name evidence="11" type="ORF">JIN87_12260</name>
</gene>
<dbReference type="EMBL" id="JAENIL010000020">
    <property type="protein sequence ID" value="MBK1877642.1"/>
    <property type="molecule type" value="Genomic_DNA"/>
</dbReference>
<protein>
    <recommendedName>
        <fullName evidence="9">Beta-xylanase</fullName>
        <ecNumber evidence="9">3.2.1.8</ecNumber>
    </recommendedName>
</protein>
<evidence type="ECO:0000256" key="4">
    <source>
        <dbReference type="ARBA" id="ARBA00022729"/>
    </source>
</evidence>
<dbReference type="SUPFAM" id="SSF51445">
    <property type="entry name" value="(Trans)glycosidases"/>
    <property type="match status" value="1"/>
</dbReference>
<keyword evidence="4" id="KW-0732">Signal</keyword>
<comment type="similarity">
    <text evidence="2 9">Belongs to the glycosyl hydrolase 10 (cellulase F) family.</text>
</comment>
<keyword evidence="3" id="KW-0858">Xylan degradation</keyword>
<dbReference type="PANTHER" id="PTHR31490:SF88">
    <property type="entry name" value="BETA-XYLANASE"/>
    <property type="match status" value="1"/>
</dbReference>
<evidence type="ECO:0000313" key="11">
    <source>
        <dbReference type="EMBL" id="MBK1877642.1"/>
    </source>
</evidence>
<keyword evidence="6 9" id="KW-0119">Carbohydrate metabolism</keyword>
<evidence type="ECO:0000256" key="1">
    <source>
        <dbReference type="ARBA" id="ARBA00000681"/>
    </source>
</evidence>
<keyword evidence="12" id="KW-1185">Reference proteome</keyword>
<evidence type="ECO:0000256" key="5">
    <source>
        <dbReference type="ARBA" id="ARBA00022801"/>
    </source>
</evidence>
<evidence type="ECO:0000259" key="10">
    <source>
        <dbReference type="PROSITE" id="PS51760"/>
    </source>
</evidence>
<dbReference type="AlphaFoldDB" id="A0A934VPU6"/>
<comment type="caution">
    <text evidence="11">The sequence shown here is derived from an EMBL/GenBank/DDBJ whole genome shotgun (WGS) entry which is preliminary data.</text>
</comment>
<accession>A0A934VPU6</accession>
<evidence type="ECO:0000256" key="8">
    <source>
        <dbReference type="ARBA" id="ARBA00023326"/>
    </source>
</evidence>
<evidence type="ECO:0000313" key="12">
    <source>
        <dbReference type="Proteomes" id="UP000617628"/>
    </source>
</evidence>
<evidence type="ECO:0000256" key="7">
    <source>
        <dbReference type="ARBA" id="ARBA00023295"/>
    </source>
</evidence>
<dbReference type="PANTHER" id="PTHR31490">
    <property type="entry name" value="GLYCOSYL HYDROLASE"/>
    <property type="match status" value="1"/>
</dbReference>
<comment type="catalytic activity">
    <reaction evidence="1 9">
        <text>Endohydrolysis of (1-&gt;4)-beta-D-xylosidic linkages in xylans.</text>
        <dbReference type="EC" id="3.2.1.8"/>
    </reaction>
</comment>
<dbReference type="Proteomes" id="UP000617628">
    <property type="component" value="Unassembled WGS sequence"/>
</dbReference>
<dbReference type="Gene3D" id="2.60.120.260">
    <property type="entry name" value="Galactose-binding domain-like"/>
    <property type="match status" value="1"/>
</dbReference>
<reference evidence="11" key="1">
    <citation type="submission" date="2021-01" db="EMBL/GenBank/DDBJ databases">
        <title>Modified the classification status of verrucomicrobia.</title>
        <authorList>
            <person name="Feng X."/>
        </authorList>
    </citation>
    <scope>NUCLEOTIDE SEQUENCE</scope>
    <source>
        <strain evidence="11">KCTC 13126</strain>
    </source>
</reference>
<name>A0A934VPU6_9BACT</name>
<dbReference type="Gene3D" id="3.20.20.80">
    <property type="entry name" value="Glycosidases"/>
    <property type="match status" value="1"/>
</dbReference>
<feature type="domain" description="GH10" evidence="10">
    <location>
        <begin position="283"/>
        <end position="572"/>
    </location>
</feature>
<keyword evidence="8 9" id="KW-0624">Polysaccharide degradation</keyword>
<dbReference type="InterPro" id="IPR001000">
    <property type="entry name" value="GH10_dom"/>
</dbReference>
<dbReference type="SUPFAM" id="SSF49785">
    <property type="entry name" value="Galactose-binding domain-like"/>
    <property type="match status" value="1"/>
</dbReference>
<proteinExistence type="inferred from homology"/>
<organism evidence="11 12">
    <name type="scientific">Pelagicoccus mobilis</name>
    <dbReference type="NCBI Taxonomy" id="415221"/>
    <lineage>
        <taxon>Bacteria</taxon>
        <taxon>Pseudomonadati</taxon>
        <taxon>Verrucomicrobiota</taxon>
        <taxon>Opitutia</taxon>
        <taxon>Puniceicoccales</taxon>
        <taxon>Pelagicoccaceae</taxon>
        <taxon>Pelagicoccus</taxon>
    </lineage>
</organism>
<dbReference type="SMART" id="SM00633">
    <property type="entry name" value="Glyco_10"/>
    <property type="match status" value="1"/>
</dbReference>
<dbReference type="PRINTS" id="PR00134">
    <property type="entry name" value="GLHYDRLASE10"/>
</dbReference>
<dbReference type="InterPro" id="IPR044846">
    <property type="entry name" value="GH10"/>
</dbReference>
<evidence type="ECO:0000256" key="6">
    <source>
        <dbReference type="ARBA" id="ARBA00023277"/>
    </source>
</evidence>
<dbReference type="InterPro" id="IPR017853">
    <property type="entry name" value="GH"/>
</dbReference>
<keyword evidence="5 9" id="KW-0378">Hydrolase</keyword>
<dbReference type="PROSITE" id="PS51760">
    <property type="entry name" value="GH10_2"/>
    <property type="match status" value="1"/>
</dbReference>
<evidence type="ECO:0000256" key="3">
    <source>
        <dbReference type="ARBA" id="ARBA00022651"/>
    </source>
</evidence>